<evidence type="ECO:0000313" key="1">
    <source>
        <dbReference type="EMBL" id="GFS24962.1"/>
    </source>
</evidence>
<dbReference type="PANTHER" id="PTHR37984">
    <property type="entry name" value="PROTEIN CBG26694"/>
    <property type="match status" value="1"/>
</dbReference>
<accession>A0AAV4JQB7</accession>
<keyword evidence="2" id="KW-1185">Reference proteome</keyword>
<name>A0AAV4JQB7_9GAST</name>
<sequence>MFIDKQTVTLPHVVVEKGGPPSLGRDWLRALGMYLGLNIINQDCPQTLEQVLESHGSVFKSSAGCLRGTKLVKLYTEPGAIPKFCRARQPPYAWREAIEEELSRLQCVGIIAPVEHSEWATPIVPVRKKEGTVRICGDSKTTINKECKRDNHPIPHIHR</sequence>
<dbReference type="AlphaFoldDB" id="A0AAV4JQB7"/>
<dbReference type="InterPro" id="IPR043502">
    <property type="entry name" value="DNA/RNA_pol_sf"/>
</dbReference>
<comment type="caution">
    <text evidence="1">The sequence shown here is derived from an EMBL/GenBank/DDBJ whole genome shotgun (WGS) entry which is preliminary data.</text>
</comment>
<organism evidence="1 2">
    <name type="scientific">Elysia marginata</name>
    <dbReference type="NCBI Taxonomy" id="1093978"/>
    <lineage>
        <taxon>Eukaryota</taxon>
        <taxon>Metazoa</taxon>
        <taxon>Spiralia</taxon>
        <taxon>Lophotrochozoa</taxon>
        <taxon>Mollusca</taxon>
        <taxon>Gastropoda</taxon>
        <taxon>Heterobranchia</taxon>
        <taxon>Euthyneura</taxon>
        <taxon>Panpulmonata</taxon>
        <taxon>Sacoglossa</taxon>
        <taxon>Placobranchoidea</taxon>
        <taxon>Plakobranchidae</taxon>
        <taxon>Elysia</taxon>
    </lineage>
</organism>
<dbReference type="PANTHER" id="PTHR37984:SF5">
    <property type="entry name" value="PROTEIN NYNRIN-LIKE"/>
    <property type="match status" value="1"/>
</dbReference>
<reference evidence="1 2" key="1">
    <citation type="journal article" date="2021" name="Elife">
        <title>Chloroplast acquisition without the gene transfer in kleptoplastic sea slugs, Plakobranchus ocellatus.</title>
        <authorList>
            <person name="Maeda T."/>
            <person name="Takahashi S."/>
            <person name="Yoshida T."/>
            <person name="Shimamura S."/>
            <person name="Takaki Y."/>
            <person name="Nagai Y."/>
            <person name="Toyoda A."/>
            <person name="Suzuki Y."/>
            <person name="Arimoto A."/>
            <person name="Ishii H."/>
            <person name="Satoh N."/>
            <person name="Nishiyama T."/>
            <person name="Hasebe M."/>
            <person name="Maruyama T."/>
            <person name="Minagawa J."/>
            <person name="Obokata J."/>
            <person name="Shigenobu S."/>
        </authorList>
    </citation>
    <scope>NUCLEOTIDE SEQUENCE [LARGE SCALE GENOMIC DNA]</scope>
</reference>
<evidence type="ECO:0000313" key="2">
    <source>
        <dbReference type="Proteomes" id="UP000762676"/>
    </source>
</evidence>
<dbReference type="EMBL" id="BMAT01003411">
    <property type="protein sequence ID" value="GFS24962.1"/>
    <property type="molecule type" value="Genomic_DNA"/>
</dbReference>
<dbReference type="SUPFAM" id="SSF56672">
    <property type="entry name" value="DNA/RNA polymerases"/>
    <property type="match status" value="1"/>
</dbReference>
<dbReference type="Gene3D" id="3.10.10.10">
    <property type="entry name" value="HIV Type 1 Reverse Transcriptase, subunit A, domain 1"/>
    <property type="match status" value="1"/>
</dbReference>
<gene>
    <name evidence="1" type="ORF">ElyMa_001676200</name>
</gene>
<dbReference type="InterPro" id="IPR050951">
    <property type="entry name" value="Retrovirus_Pol_polyprotein"/>
</dbReference>
<dbReference type="Proteomes" id="UP000762676">
    <property type="component" value="Unassembled WGS sequence"/>
</dbReference>
<protein>
    <submittedName>
        <fullName evidence="1">Pol polyprotein</fullName>
    </submittedName>
</protein>
<proteinExistence type="predicted"/>